<evidence type="ECO:0000313" key="5">
    <source>
        <dbReference type="Proteomes" id="UP000598997"/>
    </source>
</evidence>
<name>A0A917DEE9_9SPHN</name>
<organism evidence="4 5">
    <name type="scientific">Croceicoccus pelagius</name>
    <dbReference type="NCBI Taxonomy" id="1703341"/>
    <lineage>
        <taxon>Bacteria</taxon>
        <taxon>Pseudomonadati</taxon>
        <taxon>Pseudomonadota</taxon>
        <taxon>Alphaproteobacteria</taxon>
        <taxon>Sphingomonadales</taxon>
        <taxon>Erythrobacteraceae</taxon>
        <taxon>Croceicoccus</taxon>
    </lineage>
</organism>
<evidence type="ECO:0000259" key="3">
    <source>
        <dbReference type="PROSITE" id="PS51186"/>
    </source>
</evidence>
<dbReference type="GO" id="GO:0016747">
    <property type="term" value="F:acyltransferase activity, transferring groups other than amino-acyl groups"/>
    <property type="evidence" value="ECO:0007669"/>
    <property type="project" value="InterPro"/>
</dbReference>
<keyword evidence="1" id="KW-0808">Transferase</keyword>
<dbReference type="OrthoDB" id="119501at2"/>
<dbReference type="InterPro" id="IPR050832">
    <property type="entry name" value="Bact_Acetyltransf"/>
</dbReference>
<dbReference type="AlphaFoldDB" id="A0A917DEE9"/>
<comment type="caution">
    <text evidence="4">The sequence shown here is derived from an EMBL/GenBank/DDBJ whole genome shotgun (WGS) entry which is preliminary data.</text>
</comment>
<dbReference type="SUPFAM" id="SSF55729">
    <property type="entry name" value="Acyl-CoA N-acyltransferases (Nat)"/>
    <property type="match status" value="1"/>
</dbReference>
<evidence type="ECO:0000256" key="1">
    <source>
        <dbReference type="ARBA" id="ARBA00022679"/>
    </source>
</evidence>
<keyword evidence="5" id="KW-1185">Reference proteome</keyword>
<dbReference type="CDD" id="cd04301">
    <property type="entry name" value="NAT_SF"/>
    <property type="match status" value="1"/>
</dbReference>
<evidence type="ECO:0000256" key="2">
    <source>
        <dbReference type="ARBA" id="ARBA00023315"/>
    </source>
</evidence>
<dbReference type="EMBL" id="BMIO01000001">
    <property type="protein sequence ID" value="GGD31497.1"/>
    <property type="molecule type" value="Genomic_DNA"/>
</dbReference>
<dbReference type="PANTHER" id="PTHR43877:SF2">
    <property type="entry name" value="AMINOALKYLPHOSPHONATE N-ACETYLTRANSFERASE-RELATED"/>
    <property type="match status" value="1"/>
</dbReference>
<dbReference type="Pfam" id="PF00583">
    <property type="entry name" value="Acetyltransf_1"/>
    <property type="match status" value="1"/>
</dbReference>
<evidence type="ECO:0000313" key="4">
    <source>
        <dbReference type="EMBL" id="GGD31497.1"/>
    </source>
</evidence>
<gene>
    <name evidence="4" type="ORF">GCM10010989_01990</name>
</gene>
<keyword evidence="2" id="KW-0012">Acyltransferase</keyword>
<protein>
    <submittedName>
        <fullName evidence="4">N-acetyltransferase</fullName>
    </submittedName>
</protein>
<reference evidence="4 5" key="1">
    <citation type="journal article" date="2014" name="Int. J. Syst. Evol. Microbiol.">
        <title>Complete genome sequence of Corynebacterium casei LMG S-19264T (=DSM 44701T), isolated from a smear-ripened cheese.</title>
        <authorList>
            <consortium name="US DOE Joint Genome Institute (JGI-PGF)"/>
            <person name="Walter F."/>
            <person name="Albersmeier A."/>
            <person name="Kalinowski J."/>
            <person name="Ruckert C."/>
        </authorList>
    </citation>
    <scope>NUCLEOTIDE SEQUENCE [LARGE SCALE GENOMIC DNA]</scope>
    <source>
        <strain evidence="4 5">CGMCC 1.15358</strain>
    </source>
</reference>
<proteinExistence type="predicted"/>
<sequence length="170" mass="18857">MSAPVIEPAKKDDLPALKVMIEGAYRGDHARLGWTHEADIVQGERITVREVVELFLDPDIAIFVARSGEDIVGCVSVTDKGDGRAYIGLLCVDPPFQSSGLGSRLLTTAERLCTALEVEKMEMTVIEDREPLIAWYERAGYERSGERRPFPVPQEKPLFFVVLEKTPPSA</sequence>
<dbReference type="Proteomes" id="UP000598997">
    <property type="component" value="Unassembled WGS sequence"/>
</dbReference>
<dbReference type="PANTHER" id="PTHR43877">
    <property type="entry name" value="AMINOALKYLPHOSPHONATE N-ACETYLTRANSFERASE-RELATED-RELATED"/>
    <property type="match status" value="1"/>
</dbReference>
<dbReference type="InterPro" id="IPR000182">
    <property type="entry name" value="GNAT_dom"/>
</dbReference>
<dbReference type="Gene3D" id="3.40.630.30">
    <property type="match status" value="1"/>
</dbReference>
<dbReference type="PROSITE" id="PS51186">
    <property type="entry name" value="GNAT"/>
    <property type="match status" value="1"/>
</dbReference>
<dbReference type="RefSeq" id="WP_066765727.1">
    <property type="nucleotide sequence ID" value="NZ_BMIO01000001.1"/>
</dbReference>
<feature type="domain" description="N-acetyltransferase" evidence="3">
    <location>
        <begin position="4"/>
        <end position="168"/>
    </location>
</feature>
<dbReference type="InterPro" id="IPR016181">
    <property type="entry name" value="Acyl_CoA_acyltransferase"/>
</dbReference>
<accession>A0A917DEE9</accession>